<sequence length="100" mass="11125">MTNPIFKHSLWELSECLVSPATPYIGMPEIQESDLKMKSKAWKYATAIVVVFIIFNPEMIELGPVNTNPMHPVVPEKAPIKAHPKGTSFGARGERFGDSK</sequence>
<organism evidence="2 3">
    <name type="scientific">Candidatus Thiodiazotropha endolucinida</name>
    <dbReference type="NCBI Taxonomy" id="1655433"/>
    <lineage>
        <taxon>Bacteria</taxon>
        <taxon>Pseudomonadati</taxon>
        <taxon>Pseudomonadota</taxon>
        <taxon>Gammaproteobacteria</taxon>
        <taxon>Chromatiales</taxon>
        <taxon>Sedimenticolaceae</taxon>
        <taxon>Candidatus Thiodiazotropha</taxon>
    </lineage>
</organism>
<feature type="region of interest" description="Disordered" evidence="1">
    <location>
        <begin position="74"/>
        <end position="100"/>
    </location>
</feature>
<accession>A0A7Z1AGI3</accession>
<protein>
    <submittedName>
        <fullName evidence="2">Uncharacterized protein</fullName>
    </submittedName>
</protein>
<dbReference type="EMBL" id="MARB01000003">
    <property type="protein sequence ID" value="ODJ89036.1"/>
    <property type="molecule type" value="Genomic_DNA"/>
</dbReference>
<evidence type="ECO:0000313" key="3">
    <source>
        <dbReference type="Proteomes" id="UP000094769"/>
    </source>
</evidence>
<comment type="caution">
    <text evidence="2">The sequence shown here is derived from an EMBL/GenBank/DDBJ whole genome shotgun (WGS) entry which is preliminary data.</text>
</comment>
<dbReference type="Proteomes" id="UP000094769">
    <property type="component" value="Unassembled WGS sequence"/>
</dbReference>
<name>A0A7Z1AGI3_9GAMM</name>
<reference evidence="2 3" key="1">
    <citation type="submission" date="2016-06" db="EMBL/GenBank/DDBJ databases">
        <title>Genome sequence of endosymbiont of Candidatus Endolucinida thiodiazotropha.</title>
        <authorList>
            <person name="Poehlein A."/>
            <person name="Koenig S."/>
            <person name="Heiden S.E."/>
            <person name="Thuermer A."/>
            <person name="Voget S."/>
            <person name="Daniel R."/>
            <person name="Markert S."/>
            <person name="Gros O."/>
            <person name="Schweder T."/>
        </authorList>
    </citation>
    <scope>NUCLEOTIDE SEQUENCE [LARGE SCALE GENOMIC DNA]</scope>
    <source>
        <strain evidence="2 3">COS</strain>
    </source>
</reference>
<gene>
    <name evidence="2" type="ORF">CODIS_06480</name>
</gene>
<proteinExistence type="predicted"/>
<keyword evidence="3" id="KW-1185">Reference proteome</keyword>
<dbReference type="AlphaFoldDB" id="A0A7Z1AGI3"/>
<dbReference type="RefSeq" id="WP_069121273.1">
    <property type="nucleotide sequence ID" value="NZ_MARB01000003.1"/>
</dbReference>
<evidence type="ECO:0000313" key="2">
    <source>
        <dbReference type="EMBL" id="ODJ89036.1"/>
    </source>
</evidence>
<evidence type="ECO:0000256" key="1">
    <source>
        <dbReference type="SAM" id="MobiDB-lite"/>
    </source>
</evidence>